<dbReference type="Proteomes" id="UP000590740">
    <property type="component" value="Unassembled WGS sequence"/>
</dbReference>
<accession>A0A7W7YE23</accession>
<dbReference type="AlphaFoldDB" id="A0A7W7YE23"/>
<dbReference type="EMBL" id="JACHIG010000010">
    <property type="protein sequence ID" value="MBB5034477.1"/>
    <property type="molecule type" value="Genomic_DNA"/>
</dbReference>
<reference evidence="1 2" key="1">
    <citation type="submission" date="2020-08" db="EMBL/GenBank/DDBJ databases">
        <title>Genomic Encyclopedia of Type Strains, Phase IV (KMG-IV): sequencing the most valuable type-strain genomes for metagenomic binning, comparative biology and taxonomic classification.</title>
        <authorList>
            <person name="Goeker M."/>
        </authorList>
    </citation>
    <scope>NUCLEOTIDE SEQUENCE [LARGE SCALE GENOMIC DNA]</scope>
    <source>
        <strain evidence="1 2">DSM 12252</strain>
    </source>
</reference>
<evidence type="ECO:0000313" key="2">
    <source>
        <dbReference type="Proteomes" id="UP000590740"/>
    </source>
</evidence>
<gene>
    <name evidence="1" type="ORF">HNQ65_004082</name>
</gene>
<organism evidence="1 2">
    <name type="scientific">Prosthecobacter vanneervenii</name>
    <dbReference type="NCBI Taxonomy" id="48466"/>
    <lineage>
        <taxon>Bacteria</taxon>
        <taxon>Pseudomonadati</taxon>
        <taxon>Verrucomicrobiota</taxon>
        <taxon>Verrucomicrobiia</taxon>
        <taxon>Verrucomicrobiales</taxon>
        <taxon>Verrucomicrobiaceae</taxon>
        <taxon>Prosthecobacter</taxon>
    </lineage>
</organism>
<dbReference type="RefSeq" id="WP_184342332.1">
    <property type="nucleotide sequence ID" value="NZ_JACHIG010000010.1"/>
</dbReference>
<comment type="caution">
    <text evidence="1">The sequence shown here is derived from an EMBL/GenBank/DDBJ whole genome shotgun (WGS) entry which is preliminary data.</text>
</comment>
<protein>
    <submittedName>
        <fullName evidence="1">Uncharacterized protein</fullName>
    </submittedName>
</protein>
<sequence>MPAAPYRTRHPLTICAAVVGLCLGWQVLASRALASGDDPAPPEAATPAAPAEQTPADFLDHLGQRVKARWRLQFRPPPPTPPADRGRAALILGSLMADSFLVWQASDSQQFRNNNQEVLSYCRMLGLGEKLSPRLMAQGKMAESNEWKELRSEIVDDHQEMLRLLREQRDDDLAVMIDLGLWLRLLEISTNLVVENAAEEVRPLCIGSPAVLQSIRDDFNRISLPRHDETMIKQIGAHLEAISTLWRVPQPATPTQEQVSQTQEKLHAIMHAMVEKPQQP</sequence>
<evidence type="ECO:0000313" key="1">
    <source>
        <dbReference type="EMBL" id="MBB5034477.1"/>
    </source>
</evidence>
<proteinExistence type="predicted"/>
<name>A0A7W7YE23_9BACT</name>
<keyword evidence="2" id="KW-1185">Reference proteome</keyword>